<sequence>MLLDILIIVLFMNLPISAFEIDWKTNSEDTSDLSNSNEGTALAMHKVAAMDEQLLSVPAKHGTRRKSEVGLVFHFAIERKLGKQWRSSRGSGLRNQDGLNFFEVKKFAQFELAWSKADPKFRSSLLSERTPKLTARKVANVLTFYKQNMIRDYNTHCFLRRCLICFASSLHYGG</sequence>
<dbReference type="Proteomes" id="UP000027120">
    <property type="component" value="Unassembled WGS sequence"/>
</dbReference>
<feature type="signal peptide" evidence="1">
    <location>
        <begin position="1"/>
        <end position="18"/>
    </location>
</feature>
<dbReference type="EMBL" id="KK784896">
    <property type="protein sequence ID" value="KDO67838.1"/>
    <property type="molecule type" value="Genomic_DNA"/>
</dbReference>
<organism evidence="2 3">
    <name type="scientific">Citrus sinensis</name>
    <name type="common">Sweet orange</name>
    <name type="synonym">Citrus aurantium var. sinensis</name>
    <dbReference type="NCBI Taxonomy" id="2711"/>
    <lineage>
        <taxon>Eukaryota</taxon>
        <taxon>Viridiplantae</taxon>
        <taxon>Streptophyta</taxon>
        <taxon>Embryophyta</taxon>
        <taxon>Tracheophyta</taxon>
        <taxon>Spermatophyta</taxon>
        <taxon>Magnoliopsida</taxon>
        <taxon>eudicotyledons</taxon>
        <taxon>Gunneridae</taxon>
        <taxon>Pentapetalae</taxon>
        <taxon>rosids</taxon>
        <taxon>malvids</taxon>
        <taxon>Sapindales</taxon>
        <taxon>Rutaceae</taxon>
        <taxon>Aurantioideae</taxon>
        <taxon>Citrus</taxon>
    </lineage>
</organism>
<feature type="chain" id="PRO_5001637300" evidence="1">
    <location>
        <begin position="19"/>
        <end position="174"/>
    </location>
</feature>
<name>A0A067FKG0_CITSI</name>
<reference evidence="2 3" key="1">
    <citation type="submission" date="2014-04" db="EMBL/GenBank/DDBJ databases">
        <authorList>
            <consortium name="International Citrus Genome Consortium"/>
            <person name="Gmitter F."/>
            <person name="Chen C."/>
            <person name="Farmerie W."/>
            <person name="Harkins T."/>
            <person name="Desany B."/>
            <person name="Mohiuddin M."/>
            <person name="Kodira C."/>
            <person name="Borodovsky M."/>
            <person name="Lomsadze A."/>
            <person name="Burns P."/>
            <person name="Jenkins J."/>
            <person name="Prochnik S."/>
            <person name="Shu S."/>
            <person name="Chapman J."/>
            <person name="Pitluck S."/>
            <person name="Schmutz J."/>
            <person name="Rokhsar D."/>
        </authorList>
    </citation>
    <scope>NUCLEOTIDE SEQUENCE</scope>
</reference>
<protein>
    <submittedName>
        <fullName evidence="2">Uncharacterized protein</fullName>
    </submittedName>
</protein>
<dbReference type="AlphaFoldDB" id="A0A067FKG0"/>
<keyword evidence="3" id="KW-1185">Reference proteome</keyword>
<evidence type="ECO:0000313" key="2">
    <source>
        <dbReference type="EMBL" id="KDO67838.1"/>
    </source>
</evidence>
<evidence type="ECO:0000256" key="1">
    <source>
        <dbReference type="SAM" id="SignalP"/>
    </source>
</evidence>
<feature type="non-terminal residue" evidence="2">
    <location>
        <position position="174"/>
    </location>
</feature>
<accession>A0A067FKG0</accession>
<dbReference type="STRING" id="2711.A0A067FKG0"/>
<evidence type="ECO:0000313" key="3">
    <source>
        <dbReference type="Proteomes" id="UP000027120"/>
    </source>
</evidence>
<proteinExistence type="predicted"/>
<keyword evidence="1" id="KW-0732">Signal</keyword>
<gene>
    <name evidence="2" type="ORF">CISIN_1g0418561mg</name>
</gene>